<accession>A0A9D1GR34</accession>
<dbReference type="HAMAP" id="MF_00245">
    <property type="entry name" value="UPF0122"/>
    <property type="match status" value="1"/>
</dbReference>
<sequence length="98" mass="11675">MTIEKRAELIDCYDAYRSLLTPKQQIYFEAYYFDDWSITEIALNHAVSRNAVFDQIKRVSAILEEYEEKLAFIAKRKKIEELDIPQSIKEKILEIIKE</sequence>
<comment type="caution">
    <text evidence="5">The sequence shown here is derived from an EMBL/GenBank/DDBJ whole genome shotgun (WGS) entry which is preliminary data.</text>
</comment>
<dbReference type="SUPFAM" id="SSF88659">
    <property type="entry name" value="Sigma3 and sigma4 domains of RNA polymerase sigma factors"/>
    <property type="match status" value="1"/>
</dbReference>
<reference evidence="5" key="2">
    <citation type="journal article" date="2021" name="PeerJ">
        <title>Extensive microbial diversity within the chicken gut microbiome revealed by metagenomics and culture.</title>
        <authorList>
            <person name="Gilroy R."/>
            <person name="Ravi A."/>
            <person name="Getino M."/>
            <person name="Pursley I."/>
            <person name="Horton D.L."/>
            <person name="Alikhan N.F."/>
            <person name="Baker D."/>
            <person name="Gharbi K."/>
            <person name="Hall N."/>
            <person name="Watson M."/>
            <person name="Adriaenssens E.M."/>
            <person name="Foster-Nyarko E."/>
            <person name="Jarju S."/>
            <person name="Secka A."/>
            <person name="Antonio M."/>
            <person name="Oren A."/>
            <person name="Chaudhuri R.R."/>
            <person name="La Ragione R."/>
            <person name="Hildebrand F."/>
            <person name="Pallen M.J."/>
        </authorList>
    </citation>
    <scope>NUCLEOTIDE SEQUENCE</scope>
    <source>
        <strain evidence="5">ChiW17-6978</strain>
    </source>
</reference>
<dbReference type="AlphaFoldDB" id="A0A9D1GR34"/>
<dbReference type="PANTHER" id="PTHR40083">
    <property type="entry name" value="UPF0122 PROTEIN CBO2450/CLC_2298"/>
    <property type="match status" value="1"/>
</dbReference>
<dbReference type="NCBIfam" id="NF045758">
    <property type="entry name" value="YlxM"/>
    <property type="match status" value="1"/>
</dbReference>
<evidence type="ECO:0000256" key="3">
    <source>
        <dbReference type="HAMAP-Rule" id="MF_00245"/>
    </source>
</evidence>
<proteinExistence type="inferred from homology"/>
<name>A0A9D1GR34_9MOLU</name>
<evidence type="ECO:0000256" key="2">
    <source>
        <dbReference type="ARBA" id="ARBA00024764"/>
    </source>
</evidence>
<dbReference type="Proteomes" id="UP000886758">
    <property type="component" value="Unassembled WGS sequence"/>
</dbReference>
<evidence type="ECO:0000256" key="1">
    <source>
        <dbReference type="ARBA" id="ARBA00008720"/>
    </source>
</evidence>
<reference evidence="5" key="1">
    <citation type="submission" date="2020-10" db="EMBL/GenBank/DDBJ databases">
        <authorList>
            <person name="Gilroy R."/>
        </authorList>
    </citation>
    <scope>NUCLEOTIDE SEQUENCE</scope>
    <source>
        <strain evidence="5">ChiW17-6978</strain>
    </source>
</reference>
<dbReference type="EMBL" id="DVLF01000043">
    <property type="protein sequence ID" value="HIT49649.1"/>
    <property type="molecule type" value="Genomic_DNA"/>
</dbReference>
<comment type="similarity">
    <text evidence="1 3">Belongs to the UPF0122 family.</text>
</comment>
<evidence type="ECO:0000313" key="6">
    <source>
        <dbReference type="Proteomes" id="UP000886758"/>
    </source>
</evidence>
<dbReference type="Pfam" id="PF04297">
    <property type="entry name" value="UPF0122"/>
    <property type="match status" value="1"/>
</dbReference>
<feature type="coiled-coil region" evidence="4">
    <location>
        <begin position="56"/>
        <end position="83"/>
    </location>
</feature>
<keyword evidence="4" id="KW-0175">Coiled coil</keyword>
<comment type="function">
    <text evidence="2 3">Might take part in the signal recognition particle (SRP) pathway. This is inferred from the conservation of its genetic proximity to ftsY/ffh. May be a regulatory protein.</text>
</comment>
<evidence type="ECO:0000313" key="5">
    <source>
        <dbReference type="EMBL" id="HIT49649.1"/>
    </source>
</evidence>
<evidence type="ECO:0000256" key="4">
    <source>
        <dbReference type="SAM" id="Coils"/>
    </source>
</evidence>
<dbReference type="InterPro" id="IPR007394">
    <property type="entry name" value="UPF0122"/>
</dbReference>
<dbReference type="InterPro" id="IPR036388">
    <property type="entry name" value="WH-like_DNA-bd_sf"/>
</dbReference>
<organism evidence="5 6">
    <name type="scientific">Candidatus Pelethenecus faecipullorum</name>
    <dbReference type="NCBI Taxonomy" id="2840900"/>
    <lineage>
        <taxon>Bacteria</taxon>
        <taxon>Bacillati</taxon>
        <taxon>Mycoplasmatota</taxon>
        <taxon>Mollicutes</taxon>
        <taxon>Candidatus Pelethenecus</taxon>
    </lineage>
</organism>
<dbReference type="PANTHER" id="PTHR40083:SF1">
    <property type="entry name" value="UPF0122 PROTEIN YLXM"/>
    <property type="match status" value="1"/>
</dbReference>
<dbReference type="InterPro" id="IPR013324">
    <property type="entry name" value="RNA_pol_sigma_r3/r4-like"/>
</dbReference>
<protein>
    <recommendedName>
        <fullName evidence="3">UPF0122 protein IAD46_01350</fullName>
    </recommendedName>
</protein>
<dbReference type="Gene3D" id="1.10.10.10">
    <property type="entry name" value="Winged helix-like DNA-binding domain superfamily/Winged helix DNA-binding domain"/>
    <property type="match status" value="1"/>
</dbReference>
<dbReference type="InterPro" id="IPR054831">
    <property type="entry name" value="UPF0122_fam_protein"/>
</dbReference>
<gene>
    <name evidence="5" type="ORF">IAD46_01350</name>
</gene>